<dbReference type="CDD" id="cd04301">
    <property type="entry name" value="NAT_SF"/>
    <property type="match status" value="1"/>
</dbReference>
<evidence type="ECO:0000256" key="1">
    <source>
        <dbReference type="ARBA" id="ARBA00022679"/>
    </source>
</evidence>
<keyword evidence="2" id="KW-0012">Acyltransferase</keyword>
<evidence type="ECO:0000313" key="4">
    <source>
        <dbReference type="EMBL" id="SHL73381.1"/>
    </source>
</evidence>
<dbReference type="PROSITE" id="PS51186">
    <property type="entry name" value="GNAT"/>
    <property type="match status" value="1"/>
</dbReference>
<dbReference type="RefSeq" id="WP_207650871.1">
    <property type="nucleotide sequence ID" value="NZ_FRAC01000049.1"/>
</dbReference>
<dbReference type="PANTHER" id="PTHR43877">
    <property type="entry name" value="AMINOALKYLPHOSPHONATE N-ACETYLTRANSFERASE-RELATED-RELATED"/>
    <property type="match status" value="1"/>
</dbReference>
<keyword evidence="4" id="KW-0687">Ribonucleoprotein</keyword>
<name>A0A1M7D1J1_9FIRM</name>
<dbReference type="Pfam" id="PF00583">
    <property type="entry name" value="Acetyltransf_1"/>
    <property type="match status" value="1"/>
</dbReference>
<dbReference type="GO" id="GO:0005840">
    <property type="term" value="C:ribosome"/>
    <property type="evidence" value="ECO:0007669"/>
    <property type="project" value="UniProtKB-KW"/>
</dbReference>
<dbReference type="EMBL" id="FRAC01000049">
    <property type="protein sequence ID" value="SHL73381.1"/>
    <property type="molecule type" value="Genomic_DNA"/>
</dbReference>
<dbReference type="InterPro" id="IPR000182">
    <property type="entry name" value="GNAT_dom"/>
</dbReference>
<dbReference type="InterPro" id="IPR050832">
    <property type="entry name" value="Bact_Acetyltransf"/>
</dbReference>
<gene>
    <name evidence="4" type="ORF">SAMN02745136_05578</name>
</gene>
<dbReference type="SUPFAM" id="SSF55729">
    <property type="entry name" value="Acyl-CoA N-acyltransferases (Nat)"/>
    <property type="match status" value="1"/>
</dbReference>
<keyword evidence="4" id="KW-0689">Ribosomal protein</keyword>
<dbReference type="AlphaFoldDB" id="A0A1M7D1J1"/>
<dbReference type="Gene3D" id="3.40.630.30">
    <property type="match status" value="1"/>
</dbReference>
<protein>
    <submittedName>
        <fullName evidence="4">Ribosomal protein S18 acetylase RimI</fullName>
    </submittedName>
</protein>
<dbReference type="Proteomes" id="UP000184386">
    <property type="component" value="Unassembled WGS sequence"/>
</dbReference>
<dbReference type="STRING" id="1121322.SAMN02745136_05578"/>
<feature type="domain" description="N-acetyltransferase" evidence="3">
    <location>
        <begin position="1"/>
        <end position="145"/>
    </location>
</feature>
<accession>A0A1M7D1J1</accession>
<sequence>MEIRLMTIKDYDKVYDLWMNTPGMGLNNLDDSREGIEKYLRRNPATCFVAEGEGRITGIILSGHDGRRGFIHHTAVLAGERGQGIGKALVSHALEALEQEGIHKVSLVVFQENKLGNAFWESQGFAVRDDLYFRNKSITELIRIDT</sequence>
<keyword evidence="5" id="KW-1185">Reference proteome</keyword>
<evidence type="ECO:0000256" key="2">
    <source>
        <dbReference type="ARBA" id="ARBA00023315"/>
    </source>
</evidence>
<reference evidence="4 5" key="1">
    <citation type="submission" date="2016-11" db="EMBL/GenBank/DDBJ databases">
        <authorList>
            <person name="Jaros S."/>
            <person name="Januszkiewicz K."/>
            <person name="Wedrychowicz H."/>
        </authorList>
    </citation>
    <scope>NUCLEOTIDE SEQUENCE [LARGE SCALE GENOMIC DNA]</scope>
    <source>
        <strain evidence="4 5">DSM 15929</strain>
    </source>
</reference>
<dbReference type="InterPro" id="IPR016181">
    <property type="entry name" value="Acyl_CoA_acyltransferase"/>
</dbReference>
<evidence type="ECO:0000313" key="5">
    <source>
        <dbReference type="Proteomes" id="UP000184386"/>
    </source>
</evidence>
<proteinExistence type="predicted"/>
<dbReference type="GO" id="GO:0016747">
    <property type="term" value="F:acyltransferase activity, transferring groups other than amino-acyl groups"/>
    <property type="evidence" value="ECO:0007669"/>
    <property type="project" value="InterPro"/>
</dbReference>
<organism evidence="4 5">
    <name type="scientific">Anaerocolumna jejuensis DSM 15929</name>
    <dbReference type="NCBI Taxonomy" id="1121322"/>
    <lineage>
        <taxon>Bacteria</taxon>
        <taxon>Bacillati</taxon>
        <taxon>Bacillota</taxon>
        <taxon>Clostridia</taxon>
        <taxon>Lachnospirales</taxon>
        <taxon>Lachnospiraceae</taxon>
        <taxon>Anaerocolumna</taxon>
    </lineage>
</organism>
<evidence type="ECO:0000259" key="3">
    <source>
        <dbReference type="PROSITE" id="PS51186"/>
    </source>
</evidence>
<keyword evidence="1" id="KW-0808">Transferase</keyword>